<dbReference type="Proteomes" id="UP000824782">
    <property type="component" value="Unassembled WGS sequence"/>
</dbReference>
<feature type="domain" description="GB1/RHD3-type G" evidence="4">
    <location>
        <begin position="29"/>
        <end position="62"/>
    </location>
</feature>
<evidence type="ECO:0000313" key="6">
    <source>
        <dbReference type="Proteomes" id="UP000824782"/>
    </source>
</evidence>
<dbReference type="InterPro" id="IPR027417">
    <property type="entry name" value="P-loop_NTPase"/>
</dbReference>
<evidence type="ECO:0000259" key="4">
    <source>
        <dbReference type="PROSITE" id="PS51715"/>
    </source>
</evidence>
<evidence type="ECO:0000313" key="5">
    <source>
        <dbReference type="EMBL" id="KAG8546264.1"/>
    </source>
</evidence>
<dbReference type="Pfam" id="PF02263">
    <property type="entry name" value="GBP"/>
    <property type="match status" value="1"/>
</dbReference>
<dbReference type="AlphaFoldDB" id="A0AAV6Z9Q1"/>
<evidence type="ECO:0000256" key="3">
    <source>
        <dbReference type="PROSITE-ProRule" id="PRU01052"/>
    </source>
</evidence>
<comment type="caution">
    <text evidence="5">The sequence shown here is derived from an EMBL/GenBank/DDBJ whole genome shotgun (WGS) entry which is preliminary data.</text>
</comment>
<evidence type="ECO:0000256" key="2">
    <source>
        <dbReference type="ARBA" id="ARBA00023134"/>
    </source>
</evidence>
<accession>A0AAV6Z9Q1</accession>
<name>A0AAV6Z9Q1_ENGPU</name>
<sequence length="62" mass="6559">MDLTVCLIKETDGLLQVNPEAIEVLSKISQPVVVVSIVGLLRTGKSYLMNKLAGSQNGFAVG</sequence>
<gene>
    <name evidence="5" type="ORF">GDO81_019370</name>
</gene>
<dbReference type="EMBL" id="WNYA01001164">
    <property type="protein sequence ID" value="KAG8546264.1"/>
    <property type="molecule type" value="Genomic_DNA"/>
</dbReference>
<dbReference type="PROSITE" id="PS51715">
    <property type="entry name" value="G_GB1_RHD3"/>
    <property type="match status" value="1"/>
</dbReference>
<dbReference type="InterPro" id="IPR015894">
    <property type="entry name" value="Guanylate-bd_N"/>
</dbReference>
<dbReference type="GO" id="GO:0003924">
    <property type="term" value="F:GTPase activity"/>
    <property type="evidence" value="ECO:0007669"/>
    <property type="project" value="InterPro"/>
</dbReference>
<dbReference type="GO" id="GO:0005525">
    <property type="term" value="F:GTP binding"/>
    <property type="evidence" value="ECO:0007669"/>
    <property type="project" value="UniProtKB-KW"/>
</dbReference>
<keyword evidence="1" id="KW-0547">Nucleotide-binding</keyword>
<dbReference type="Gene3D" id="3.40.50.300">
    <property type="entry name" value="P-loop containing nucleotide triphosphate hydrolases"/>
    <property type="match status" value="1"/>
</dbReference>
<dbReference type="PANTHER" id="PTHR10751">
    <property type="entry name" value="GUANYLATE BINDING PROTEIN"/>
    <property type="match status" value="1"/>
</dbReference>
<dbReference type="SUPFAM" id="SSF52540">
    <property type="entry name" value="P-loop containing nucleoside triphosphate hydrolases"/>
    <property type="match status" value="1"/>
</dbReference>
<proteinExistence type="inferred from homology"/>
<dbReference type="InterPro" id="IPR030386">
    <property type="entry name" value="G_GB1_RHD3_dom"/>
</dbReference>
<protein>
    <recommendedName>
        <fullName evidence="4">GB1/RHD3-type G domain-containing protein</fullName>
    </recommendedName>
</protein>
<organism evidence="5 6">
    <name type="scientific">Engystomops pustulosus</name>
    <name type="common">Tungara frog</name>
    <name type="synonym">Physalaemus pustulosus</name>
    <dbReference type="NCBI Taxonomy" id="76066"/>
    <lineage>
        <taxon>Eukaryota</taxon>
        <taxon>Metazoa</taxon>
        <taxon>Chordata</taxon>
        <taxon>Craniata</taxon>
        <taxon>Vertebrata</taxon>
        <taxon>Euteleostomi</taxon>
        <taxon>Amphibia</taxon>
        <taxon>Batrachia</taxon>
        <taxon>Anura</taxon>
        <taxon>Neobatrachia</taxon>
        <taxon>Hyloidea</taxon>
        <taxon>Leptodactylidae</taxon>
        <taxon>Leiuperinae</taxon>
        <taxon>Engystomops</taxon>
    </lineage>
</organism>
<comment type="similarity">
    <text evidence="3">Belongs to the TRAFAC class dynamin-like GTPase superfamily. GB1/RHD3 GTPase family.</text>
</comment>
<reference evidence="5" key="1">
    <citation type="thesis" date="2020" institute="ProQuest LLC" country="789 East Eisenhower Parkway, Ann Arbor, MI, USA">
        <title>Comparative Genomics and Chromosome Evolution.</title>
        <authorList>
            <person name="Mudd A.B."/>
        </authorList>
    </citation>
    <scope>NUCLEOTIDE SEQUENCE</scope>
    <source>
        <strain evidence="5">237g6f4</strain>
        <tissue evidence="5">Blood</tissue>
    </source>
</reference>
<evidence type="ECO:0000256" key="1">
    <source>
        <dbReference type="ARBA" id="ARBA00022741"/>
    </source>
</evidence>
<keyword evidence="6" id="KW-1185">Reference proteome</keyword>
<keyword evidence="2" id="KW-0342">GTP-binding</keyword>